<evidence type="ECO:0000256" key="5">
    <source>
        <dbReference type="ARBA" id="ARBA00022692"/>
    </source>
</evidence>
<dbReference type="PROSITE" id="PS50850">
    <property type="entry name" value="MFS"/>
    <property type="match status" value="1"/>
</dbReference>
<dbReference type="SUPFAM" id="SSF103473">
    <property type="entry name" value="MFS general substrate transporter"/>
    <property type="match status" value="1"/>
</dbReference>
<dbReference type="InterPro" id="IPR011701">
    <property type="entry name" value="MFS"/>
</dbReference>
<keyword evidence="7 8" id="KW-0472">Membrane</keyword>
<dbReference type="RefSeq" id="WP_233472943.1">
    <property type="nucleotide sequence ID" value="NZ_BONS01000012.1"/>
</dbReference>
<feature type="transmembrane region" description="Helical" evidence="8">
    <location>
        <begin position="269"/>
        <end position="291"/>
    </location>
</feature>
<feature type="transmembrane region" description="Helical" evidence="8">
    <location>
        <begin position="358"/>
        <end position="378"/>
    </location>
</feature>
<comment type="similarity">
    <text evidence="2">Belongs to the major facilitator superfamily. Bcr/CmlA family.</text>
</comment>
<evidence type="ECO:0000256" key="8">
    <source>
        <dbReference type="SAM" id="Phobius"/>
    </source>
</evidence>
<evidence type="ECO:0000256" key="4">
    <source>
        <dbReference type="ARBA" id="ARBA00022475"/>
    </source>
</evidence>
<keyword evidence="11" id="KW-1185">Reference proteome</keyword>
<evidence type="ECO:0000313" key="10">
    <source>
        <dbReference type="EMBL" id="MBG6139394.1"/>
    </source>
</evidence>
<dbReference type="CDD" id="cd17320">
    <property type="entry name" value="MFS_MdfA_MDR_like"/>
    <property type="match status" value="1"/>
</dbReference>
<evidence type="ECO:0000259" key="9">
    <source>
        <dbReference type="PROSITE" id="PS50850"/>
    </source>
</evidence>
<feature type="transmembrane region" description="Helical" evidence="8">
    <location>
        <begin position="159"/>
        <end position="178"/>
    </location>
</feature>
<dbReference type="Gene3D" id="1.20.1720.10">
    <property type="entry name" value="Multidrug resistance protein D"/>
    <property type="match status" value="1"/>
</dbReference>
<feature type="transmembrane region" description="Helical" evidence="8">
    <location>
        <begin position="72"/>
        <end position="90"/>
    </location>
</feature>
<feature type="domain" description="Major facilitator superfamily (MFS) profile" evidence="9">
    <location>
        <begin position="5"/>
        <end position="385"/>
    </location>
</feature>
<keyword evidence="5 8" id="KW-0812">Transmembrane</keyword>
<dbReference type="GO" id="GO:0042910">
    <property type="term" value="F:xenobiotic transmembrane transporter activity"/>
    <property type="evidence" value="ECO:0007669"/>
    <property type="project" value="InterPro"/>
</dbReference>
<evidence type="ECO:0000256" key="6">
    <source>
        <dbReference type="ARBA" id="ARBA00022989"/>
    </source>
</evidence>
<dbReference type="EMBL" id="JADOUF010000001">
    <property type="protein sequence ID" value="MBG6139394.1"/>
    <property type="molecule type" value="Genomic_DNA"/>
</dbReference>
<keyword evidence="4" id="KW-1003">Cell membrane</keyword>
<evidence type="ECO:0000313" key="11">
    <source>
        <dbReference type="Proteomes" id="UP000622552"/>
    </source>
</evidence>
<evidence type="ECO:0000256" key="3">
    <source>
        <dbReference type="ARBA" id="ARBA00022448"/>
    </source>
</evidence>
<evidence type="ECO:0000256" key="1">
    <source>
        <dbReference type="ARBA" id="ARBA00004651"/>
    </source>
</evidence>
<dbReference type="FunFam" id="1.20.1720.10:FF:000005">
    <property type="entry name" value="Bcr/CflA family efflux transporter"/>
    <property type="match status" value="1"/>
</dbReference>
<feature type="transmembrane region" description="Helical" evidence="8">
    <location>
        <begin position="41"/>
        <end position="60"/>
    </location>
</feature>
<reference evidence="10" key="1">
    <citation type="submission" date="2020-11" db="EMBL/GenBank/DDBJ databases">
        <title>Sequencing the genomes of 1000 actinobacteria strains.</title>
        <authorList>
            <person name="Klenk H.-P."/>
        </authorList>
    </citation>
    <scope>NUCLEOTIDE SEQUENCE</scope>
    <source>
        <strain evidence="10">DSM 45356</strain>
    </source>
</reference>
<feature type="transmembrane region" description="Helical" evidence="8">
    <location>
        <begin position="204"/>
        <end position="222"/>
    </location>
</feature>
<dbReference type="PROSITE" id="PS00216">
    <property type="entry name" value="SUGAR_TRANSPORT_1"/>
    <property type="match status" value="1"/>
</dbReference>
<dbReference type="InterPro" id="IPR036259">
    <property type="entry name" value="MFS_trans_sf"/>
</dbReference>
<feature type="transmembrane region" description="Helical" evidence="8">
    <location>
        <begin position="333"/>
        <end position="352"/>
    </location>
</feature>
<dbReference type="PANTHER" id="PTHR42718">
    <property type="entry name" value="MAJOR FACILITATOR SUPERFAMILY MULTIDRUG TRANSPORTER MFSC"/>
    <property type="match status" value="1"/>
</dbReference>
<dbReference type="PANTHER" id="PTHR42718:SF9">
    <property type="entry name" value="MAJOR FACILITATOR SUPERFAMILY MULTIDRUG TRANSPORTER MFSC"/>
    <property type="match status" value="1"/>
</dbReference>
<protein>
    <submittedName>
        <fullName evidence="10">DHA1 family bicyclomycin/chloramphenicol resistance-like MFS transporter</fullName>
    </submittedName>
</protein>
<proteinExistence type="inferred from homology"/>
<sequence>MPRRYFVLLGWLSAFAPLSMDMYLPALPALGREFGAPAADVQLTLTACLIGLAVGQLVAGPLSDRLGRKIPLLTGLAVYALASLACAVANNVEVLIGMRLLQGLAGAAGIVIARAIVRDLYEGVTAVRVLTILMMINGLAPILAPLVGGELLRFGTWRLAFHVLSLIGVGLLAATWRFPESLPAERRRASAFANFGLVLRDRVFLGYTLACALAFAALFGYISASPFVLQNVYGLSAQQFSYAFAANALTLVVFGQVNGMLVKRVRAVVLLRAGLGVTLLGGLLLLTAVLGGLGLGAVLPALALVVGSMGVIFPNLTVLAMADHGATAGTASAVLGTVQYIVGAAAVPLVGLAGDHTALPMAIVVASLAAAAVAAYTLTLRPRVSPA</sequence>
<dbReference type="InterPro" id="IPR020846">
    <property type="entry name" value="MFS_dom"/>
</dbReference>
<dbReference type="AlphaFoldDB" id="A0A8J7GVK3"/>
<dbReference type="NCBIfam" id="TIGR00710">
    <property type="entry name" value="efflux_Bcr_CflA"/>
    <property type="match status" value="1"/>
</dbReference>
<feature type="transmembrane region" description="Helical" evidence="8">
    <location>
        <begin position="297"/>
        <end position="321"/>
    </location>
</feature>
<comment type="caution">
    <text evidence="10">The sequence shown here is derived from an EMBL/GenBank/DDBJ whole genome shotgun (WGS) entry which is preliminary data.</text>
</comment>
<gene>
    <name evidence="10" type="ORF">IW245_005588</name>
</gene>
<feature type="transmembrane region" description="Helical" evidence="8">
    <location>
        <begin position="242"/>
        <end position="262"/>
    </location>
</feature>
<dbReference type="Pfam" id="PF07690">
    <property type="entry name" value="MFS_1"/>
    <property type="match status" value="1"/>
</dbReference>
<dbReference type="InterPro" id="IPR004812">
    <property type="entry name" value="Efflux_drug-R_Bcr/CmlA"/>
</dbReference>
<organism evidence="10 11">
    <name type="scientific">Longispora fulva</name>
    <dbReference type="NCBI Taxonomy" id="619741"/>
    <lineage>
        <taxon>Bacteria</taxon>
        <taxon>Bacillati</taxon>
        <taxon>Actinomycetota</taxon>
        <taxon>Actinomycetes</taxon>
        <taxon>Micromonosporales</taxon>
        <taxon>Micromonosporaceae</taxon>
        <taxon>Longispora</taxon>
    </lineage>
</organism>
<accession>A0A8J7GVK3</accession>
<keyword evidence="6 8" id="KW-1133">Transmembrane helix</keyword>
<feature type="transmembrane region" description="Helical" evidence="8">
    <location>
        <begin position="129"/>
        <end position="147"/>
    </location>
</feature>
<name>A0A8J7GVK3_9ACTN</name>
<dbReference type="InterPro" id="IPR005829">
    <property type="entry name" value="Sugar_transporter_CS"/>
</dbReference>
<evidence type="ECO:0000256" key="2">
    <source>
        <dbReference type="ARBA" id="ARBA00006236"/>
    </source>
</evidence>
<feature type="transmembrane region" description="Helical" evidence="8">
    <location>
        <begin position="96"/>
        <end position="117"/>
    </location>
</feature>
<dbReference type="GO" id="GO:0005886">
    <property type="term" value="C:plasma membrane"/>
    <property type="evidence" value="ECO:0007669"/>
    <property type="project" value="UniProtKB-SubCell"/>
</dbReference>
<evidence type="ECO:0000256" key="7">
    <source>
        <dbReference type="ARBA" id="ARBA00023136"/>
    </source>
</evidence>
<keyword evidence="3" id="KW-0813">Transport</keyword>
<dbReference type="GO" id="GO:1990961">
    <property type="term" value="P:xenobiotic detoxification by transmembrane export across the plasma membrane"/>
    <property type="evidence" value="ECO:0007669"/>
    <property type="project" value="InterPro"/>
</dbReference>
<dbReference type="Proteomes" id="UP000622552">
    <property type="component" value="Unassembled WGS sequence"/>
</dbReference>
<comment type="subcellular location">
    <subcellularLocation>
        <location evidence="1">Cell membrane</location>
        <topology evidence="1">Multi-pass membrane protein</topology>
    </subcellularLocation>
</comment>